<feature type="binding site" description="in other chain" evidence="4">
    <location>
        <position position="76"/>
    </location>
    <ligand>
        <name>substrate</name>
        <note>ligand shared between two neighboring subunits</note>
    </ligand>
</feature>
<dbReference type="HAMAP" id="MF_01934">
    <property type="entry name" value="MenB"/>
    <property type="match status" value="1"/>
</dbReference>
<accession>A0A3M8DHR0</accession>
<protein>
    <recommendedName>
        <fullName evidence="4">1,4-dihydroxy-2-naphthoyl-CoA synthase</fullName>
        <shortName evidence="4">DHNA-CoA synthase</shortName>
        <ecNumber evidence="4">4.1.3.36</ecNumber>
    </recommendedName>
</protein>
<evidence type="ECO:0000256" key="2">
    <source>
        <dbReference type="ARBA" id="ARBA00022428"/>
    </source>
</evidence>
<comment type="caution">
    <text evidence="5">The sequence shown here is derived from an EMBL/GenBank/DDBJ whole genome shotgun (WGS) entry which is preliminary data.</text>
</comment>
<dbReference type="EC" id="4.1.3.36" evidence="4"/>
<dbReference type="GO" id="GO:0008935">
    <property type="term" value="F:1,4-dihydroxy-2-naphthoyl-CoA synthase activity"/>
    <property type="evidence" value="ECO:0007669"/>
    <property type="project" value="UniProtKB-UniRule"/>
</dbReference>
<sequence>MNFHDIIYKKEKGIATIAINRPEVMNAFRAETIHEMISAFEDAWIDREIGVVVVTGTGEKAFCTGGDQKSKDMGGYSGTSRSDIGLDVEDLHMIIRRIPKPVIAAVNGYAIGGGHVIHVVCDLTIASEKAIFGQVGPKFGSVDPGFGTAYLARVVGEKKAREIWYLCKQYTATEAEKMGLVNKVVPHEKLLEETYQWCEEILDKSPTALKVAKYSINADSSNIEGISQLGMSALALYYDTLESKEGYESFLQKRPANFRKFRKRKN</sequence>
<dbReference type="UniPathway" id="UPA00079"/>
<comment type="function">
    <text evidence="4">Converts o-succinylbenzoyl-CoA (OSB-CoA) to 1,4-dihydroxy-2-naphthoyl-CoA (DHNA-CoA).</text>
</comment>
<dbReference type="PANTHER" id="PTHR43113:SF1">
    <property type="entry name" value="1,4-DIHYDROXY-2-NAPHTHOYL-COA SYNTHASE, PEROXISOMAL"/>
    <property type="match status" value="1"/>
</dbReference>
<dbReference type="InterPro" id="IPR010198">
    <property type="entry name" value="DHNA-CoA_synthase_MenB"/>
</dbReference>
<dbReference type="InterPro" id="IPR029045">
    <property type="entry name" value="ClpP/crotonase-like_dom_sf"/>
</dbReference>
<evidence type="ECO:0000313" key="6">
    <source>
        <dbReference type="Proteomes" id="UP000271031"/>
    </source>
</evidence>
<comment type="caution">
    <text evidence="4">Lacks conserved residue(s) required for the propagation of feature annotation.</text>
</comment>
<keyword evidence="6" id="KW-1185">Reference proteome</keyword>
<feature type="binding site" description="in other chain" evidence="4">
    <location>
        <begin position="64"/>
        <end position="68"/>
    </location>
    <ligand>
        <name>substrate</name>
        <note>ligand shared between two neighboring subunits</note>
    </ligand>
</feature>
<proteinExistence type="inferred from homology"/>
<dbReference type="CDD" id="cd06558">
    <property type="entry name" value="crotonase-like"/>
    <property type="match status" value="1"/>
</dbReference>
<dbReference type="Gene3D" id="3.90.226.10">
    <property type="entry name" value="2-enoyl-CoA Hydratase, Chain A, domain 1"/>
    <property type="match status" value="1"/>
</dbReference>
<feature type="binding site" description="in other chain" evidence="4">
    <location>
        <position position="141"/>
    </location>
    <ligand>
        <name>substrate</name>
        <note>ligand shared between two neighboring subunits</note>
    </ligand>
</feature>
<feature type="site" description="Important for catalysis" evidence="4">
    <location>
        <position position="238"/>
    </location>
</feature>
<feature type="binding site" evidence="4">
    <location>
        <position position="238"/>
    </location>
    <ligand>
        <name>substrate</name>
        <note>ligand shared between two neighboring subunits</note>
    </ligand>
</feature>
<dbReference type="OrthoDB" id="254175at2"/>
<comment type="pathway">
    <text evidence="4">Quinol/quinone metabolism; menaquinone biosynthesis.</text>
</comment>
<dbReference type="GO" id="GO:0009234">
    <property type="term" value="P:menaquinone biosynthetic process"/>
    <property type="evidence" value="ECO:0007669"/>
    <property type="project" value="UniProtKB-UniRule"/>
</dbReference>
<dbReference type="SUPFAM" id="SSF52096">
    <property type="entry name" value="ClpP/crotonase"/>
    <property type="match status" value="1"/>
</dbReference>
<comment type="similarity">
    <text evidence="4">Belongs to the enoyl-CoA hydratase/isomerase family. MenB subfamily.</text>
</comment>
<dbReference type="InterPro" id="IPR018376">
    <property type="entry name" value="Enoyl-CoA_hyd/isom_CS"/>
</dbReference>
<dbReference type="EMBL" id="RHHQ01000011">
    <property type="protein sequence ID" value="RNB87642.1"/>
    <property type="molecule type" value="Genomic_DNA"/>
</dbReference>
<feature type="binding site" description="in other chain" evidence="4">
    <location>
        <begin position="109"/>
        <end position="113"/>
    </location>
    <ligand>
        <name>substrate</name>
        <note>ligand shared between two neighboring subunits</note>
    </ligand>
</feature>
<dbReference type="UniPathway" id="UPA01057">
    <property type="reaction ID" value="UER00167"/>
</dbReference>
<dbReference type="RefSeq" id="WP_122918484.1">
    <property type="nucleotide sequence ID" value="NZ_RHHQ01000011.1"/>
</dbReference>
<dbReference type="Gene3D" id="1.10.12.10">
    <property type="entry name" value="Lyase 2-enoyl-coa Hydratase, Chain A, domain 2"/>
    <property type="match status" value="1"/>
</dbReference>
<gene>
    <name evidence="4" type="primary">menB</name>
    <name evidence="5" type="ORF">EDM56_13770</name>
</gene>
<feature type="binding site" evidence="4">
    <location>
        <position position="253"/>
    </location>
    <ligand>
        <name>substrate</name>
        <note>ligand shared between two neighboring subunits</note>
    </ligand>
</feature>
<evidence type="ECO:0000256" key="1">
    <source>
        <dbReference type="ARBA" id="ARBA00000177"/>
    </source>
</evidence>
<dbReference type="InterPro" id="IPR014748">
    <property type="entry name" value="Enoyl-CoA_hydra_C"/>
</dbReference>
<dbReference type="AlphaFoldDB" id="A0A3M8DHR0"/>
<dbReference type="PROSITE" id="PS00166">
    <property type="entry name" value="ENOYL_COA_HYDRATASE"/>
    <property type="match status" value="1"/>
</dbReference>
<dbReference type="GO" id="GO:0005829">
    <property type="term" value="C:cytosol"/>
    <property type="evidence" value="ECO:0007669"/>
    <property type="project" value="TreeGrafter"/>
</dbReference>
<reference evidence="5 6" key="1">
    <citation type="submission" date="2018-10" db="EMBL/GenBank/DDBJ databases">
        <title>Phylogenomics of Brevibacillus.</title>
        <authorList>
            <person name="Dunlap C."/>
        </authorList>
    </citation>
    <scope>NUCLEOTIDE SEQUENCE [LARGE SCALE GENOMIC DNA]</scope>
    <source>
        <strain evidence="5 6">JCM 15716</strain>
    </source>
</reference>
<dbReference type="InterPro" id="IPR001753">
    <property type="entry name" value="Enoyl-CoA_hydra/iso"/>
</dbReference>
<evidence type="ECO:0000313" key="5">
    <source>
        <dbReference type="EMBL" id="RNB87642.1"/>
    </source>
</evidence>
<dbReference type="Proteomes" id="UP000271031">
    <property type="component" value="Unassembled WGS sequence"/>
</dbReference>
<organism evidence="5 6">
    <name type="scientific">Brevibacillus fluminis</name>
    <dbReference type="NCBI Taxonomy" id="511487"/>
    <lineage>
        <taxon>Bacteria</taxon>
        <taxon>Bacillati</taxon>
        <taxon>Bacillota</taxon>
        <taxon>Bacilli</taxon>
        <taxon>Bacillales</taxon>
        <taxon>Paenibacillaceae</taxon>
        <taxon>Brevibacillus</taxon>
    </lineage>
</organism>
<comment type="catalytic activity">
    <reaction evidence="1 4">
        <text>2-succinylbenzoyl-CoA + H(+) = 1,4-dihydroxy-2-naphthoyl-CoA + H2O</text>
        <dbReference type="Rhea" id="RHEA:26562"/>
        <dbReference type="ChEBI" id="CHEBI:15377"/>
        <dbReference type="ChEBI" id="CHEBI:15378"/>
        <dbReference type="ChEBI" id="CHEBI:57364"/>
        <dbReference type="ChEBI" id="CHEBI:58897"/>
        <dbReference type="EC" id="4.1.3.36"/>
    </reaction>
</comment>
<evidence type="ECO:0000256" key="4">
    <source>
        <dbReference type="HAMAP-Rule" id="MF_01934"/>
    </source>
</evidence>
<evidence type="ECO:0000256" key="3">
    <source>
        <dbReference type="ARBA" id="ARBA00023239"/>
    </source>
</evidence>
<dbReference type="Pfam" id="PF00378">
    <property type="entry name" value="ECH_1"/>
    <property type="match status" value="1"/>
</dbReference>
<comment type="pathway">
    <text evidence="4">Quinol/quinone metabolism; 1,4-dihydroxy-2-naphthoate biosynthesis; 1,4-dihydroxy-2-naphthoate from chorismate: step 6/7.</text>
</comment>
<dbReference type="PANTHER" id="PTHR43113">
    <property type="entry name" value="NUCLEOSIDE-DIPHOSPHATE-SUGAR EPIMERASE"/>
    <property type="match status" value="1"/>
</dbReference>
<feature type="site" description="Important for catalysis" evidence="4">
    <location>
        <position position="76"/>
    </location>
</feature>
<keyword evidence="2 4" id="KW-0474">Menaquinone biosynthesis</keyword>
<name>A0A3M8DHR0_9BACL</name>
<keyword evidence="3 4" id="KW-0456">Lyase</keyword>